<dbReference type="GO" id="GO:0005737">
    <property type="term" value="C:cytoplasm"/>
    <property type="evidence" value="ECO:0007669"/>
    <property type="project" value="TreeGrafter"/>
</dbReference>
<keyword evidence="3" id="KW-1185">Reference proteome</keyword>
<gene>
    <name evidence="2" type="ORF">AFUS01_LOCUS20415</name>
</gene>
<dbReference type="Proteomes" id="UP000708208">
    <property type="component" value="Unassembled WGS sequence"/>
</dbReference>
<organism evidence="2 3">
    <name type="scientific">Allacma fusca</name>
    <dbReference type="NCBI Taxonomy" id="39272"/>
    <lineage>
        <taxon>Eukaryota</taxon>
        <taxon>Metazoa</taxon>
        <taxon>Ecdysozoa</taxon>
        <taxon>Arthropoda</taxon>
        <taxon>Hexapoda</taxon>
        <taxon>Collembola</taxon>
        <taxon>Symphypleona</taxon>
        <taxon>Sminthuridae</taxon>
        <taxon>Allacma</taxon>
    </lineage>
</organism>
<dbReference type="PANTHER" id="PTHR23324:SF83">
    <property type="entry name" value="SEC14-LIKE PROTEIN 2"/>
    <property type="match status" value="1"/>
</dbReference>
<proteinExistence type="predicted"/>
<evidence type="ECO:0000313" key="2">
    <source>
        <dbReference type="EMBL" id="CAG7731856.1"/>
    </source>
</evidence>
<accession>A0A8J2PCD6</accession>
<dbReference type="CDD" id="cd00170">
    <property type="entry name" value="SEC14"/>
    <property type="match status" value="1"/>
</dbReference>
<dbReference type="InterPro" id="IPR051064">
    <property type="entry name" value="SEC14/CRAL-TRIO_domain"/>
</dbReference>
<protein>
    <recommendedName>
        <fullName evidence="1">CRAL-TRIO domain-containing protein</fullName>
    </recommendedName>
</protein>
<sequence>MPIIEQLQCLDPTPEEIALRELRDKLEDVICDDNKFDDDFYLLQWLKAQKMNPGKAETMIRNSIAWRKTNGIIVPECADDYQCEIGESVKFLLNSKDKNGAPVVCIHLGKSDLRKAIEIFGRERVSKYFYTQFARVEAMMIEHNKRNNANTKRITSDCSTGITAILNSSGYSMRQAQSLESLRVYLDIARCGVGYFPAVLSRICFVNINRIFSMILKLIKPLLTIPGLKQEVYGHDEEVWRKALLERIDARDLYPDFGGIKPIDQVAEQ</sequence>
<dbReference type="OrthoDB" id="6416797at2759"/>
<comment type="caution">
    <text evidence="2">The sequence shown here is derived from an EMBL/GenBank/DDBJ whole genome shotgun (WGS) entry which is preliminary data.</text>
</comment>
<reference evidence="2" key="1">
    <citation type="submission" date="2021-06" db="EMBL/GenBank/DDBJ databases">
        <authorList>
            <person name="Hodson N. C."/>
            <person name="Mongue J. A."/>
            <person name="Jaron S. K."/>
        </authorList>
    </citation>
    <scope>NUCLEOTIDE SEQUENCE</scope>
</reference>
<feature type="domain" description="CRAL-TRIO" evidence="1">
    <location>
        <begin position="81"/>
        <end position="265"/>
    </location>
</feature>
<dbReference type="Pfam" id="PF00650">
    <property type="entry name" value="CRAL_TRIO"/>
    <property type="match status" value="1"/>
</dbReference>
<dbReference type="EMBL" id="CAJVCH010220209">
    <property type="protein sequence ID" value="CAG7731856.1"/>
    <property type="molecule type" value="Genomic_DNA"/>
</dbReference>
<evidence type="ECO:0000259" key="1">
    <source>
        <dbReference type="PROSITE" id="PS50191"/>
    </source>
</evidence>
<dbReference type="PANTHER" id="PTHR23324">
    <property type="entry name" value="SEC14 RELATED PROTEIN"/>
    <property type="match status" value="1"/>
</dbReference>
<dbReference type="PROSITE" id="PS50191">
    <property type="entry name" value="CRAL_TRIO"/>
    <property type="match status" value="1"/>
</dbReference>
<name>A0A8J2PCD6_9HEXA</name>
<dbReference type="AlphaFoldDB" id="A0A8J2PCD6"/>
<dbReference type="InterPro" id="IPR001251">
    <property type="entry name" value="CRAL-TRIO_dom"/>
</dbReference>
<evidence type="ECO:0000313" key="3">
    <source>
        <dbReference type="Proteomes" id="UP000708208"/>
    </source>
</evidence>